<dbReference type="PANTHER" id="PTHR33835:SF1">
    <property type="entry name" value="METALLO-BETA-LACTAMASE DOMAIN-CONTAINING PROTEIN"/>
    <property type="match status" value="1"/>
</dbReference>
<evidence type="ECO:0000313" key="2">
    <source>
        <dbReference type="Proteomes" id="UP000248857"/>
    </source>
</evidence>
<dbReference type="Pfam" id="PF14234">
    <property type="entry name" value="DUF4336"/>
    <property type="match status" value="1"/>
</dbReference>
<gene>
    <name evidence="1" type="ORF">C1752_01613</name>
</gene>
<dbReference type="InterPro" id="IPR036866">
    <property type="entry name" value="RibonucZ/Hydroxyglut_hydro"/>
</dbReference>
<comment type="caution">
    <text evidence="1">The sequence shown here is derived from an EMBL/GenBank/DDBJ whole genome shotgun (WGS) entry which is preliminary data.</text>
</comment>
<keyword evidence="2" id="KW-1185">Reference proteome</keyword>
<dbReference type="EMBL" id="PQWO01000004">
    <property type="protein sequence ID" value="PZD73832.1"/>
    <property type="molecule type" value="Genomic_DNA"/>
</dbReference>
<evidence type="ECO:0008006" key="3">
    <source>
        <dbReference type="Google" id="ProtNLM"/>
    </source>
</evidence>
<reference evidence="1 2" key="1">
    <citation type="journal article" date="2018" name="Sci. Rep.">
        <title>A novel species of the marine cyanobacterium Acaryochloris with a unique pigment content and lifestyle.</title>
        <authorList>
            <person name="Partensky F."/>
            <person name="Six C."/>
            <person name="Ratin M."/>
            <person name="Garczarek L."/>
            <person name="Vaulot D."/>
            <person name="Probert I."/>
            <person name="Calteau A."/>
            <person name="Gourvil P."/>
            <person name="Marie D."/>
            <person name="Grebert T."/>
            <person name="Bouchier C."/>
            <person name="Le Panse S."/>
            <person name="Gachenot M."/>
            <person name="Rodriguez F."/>
            <person name="Garrido J.L."/>
        </authorList>
    </citation>
    <scope>NUCLEOTIDE SEQUENCE [LARGE SCALE GENOMIC DNA]</scope>
    <source>
        <strain evidence="1 2">RCC1774</strain>
    </source>
</reference>
<dbReference type="Proteomes" id="UP000248857">
    <property type="component" value="Unassembled WGS sequence"/>
</dbReference>
<name>A0A2W1JTC8_9CYAN</name>
<dbReference type="AlphaFoldDB" id="A0A2W1JTC8"/>
<proteinExistence type="predicted"/>
<organism evidence="1 2">
    <name type="scientific">Acaryochloris thomasi RCC1774</name>
    <dbReference type="NCBI Taxonomy" id="1764569"/>
    <lineage>
        <taxon>Bacteria</taxon>
        <taxon>Bacillati</taxon>
        <taxon>Cyanobacteriota</taxon>
        <taxon>Cyanophyceae</taxon>
        <taxon>Acaryochloridales</taxon>
        <taxon>Acaryochloridaceae</taxon>
        <taxon>Acaryochloris</taxon>
        <taxon>Acaryochloris thomasi</taxon>
    </lineage>
</organism>
<dbReference type="PANTHER" id="PTHR33835">
    <property type="entry name" value="YALI0C07656P"/>
    <property type="match status" value="1"/>
</dbReference>
<accession>A0A2W1JTC8</accession>
<sequence length="303" mass="34708">MELGLRPIPSDVKSPLIEVAANIWTLKADNFVYYRPPAQPRYPYTHRTVVIRLEDGSLFIHSPIALNPAIRNEIDALGTVKYLVSPNHIHHLRLSDWSAAYPDAKLYASPGLPPKRKDLTFETTLSTGVPEPEWEGQIEQLNFKSWNGWLDEIVFFHCQSRTVIFTDMIMDFDPEMFSGISRVTTRWNQMYRHSPRGIQLVHSFGRESLRQAFANVQAWEPEHLIVAHSPWQCIDGRVQVLEFLKTAFDWLKPQPKPIEAALGVARFSTLTLLILPFHLLLVLTADIVYPRLVKTETDKSSLA</sequence>
<dbReference type="RefSeq" id="WP_110985586.1">
    <property type="nucleotide sequence ID" value="NZ_CAWNWM010000004.1"/>
</dbReference>
<dbReference type="InterPro" id="IPR025638">
    <property type="entry name" value="DUF4336"/>
</dbReference>
<protein>
    <recommendedName>
        <fullName evidence="3">DUF4336 domain-containing protein</fullName>
    </recommendedName>
</protein>
<dbReference type="SUPFAM" id="SSF56281">
    <property type="entry name" value="Metallo-hydrolase/oxidoreductase"/>
    <property type="match status" value="1"/>
</dbReference>
<dbReference type="OrthoDB" id="450111at2"/>
<evidence type="ECO:0000313" key="1">
    <source>
        <dbReference type="EMBL" id="PZD73832.1"/>
    </source>
</evidence>